<keyword evidence="2" id="KW-0645">Protease</keyword>
<dbReference type="GO" id="GO:0006508">
    <property type="term" value="P:proteolysis"/>
    <property type="evidence" value="ECO:0007669"/>
    <property type="project" value="UniProtKB-KW"/>
</dbReference>
<proteinExistence type="inferred from homology"/>
<gene>
    <name evidence="8" type="primary">jg22504</name>
    <name evidence="8" type="ORF">PAEG_LOCUS11753</name>
</gene>
<dbReference type="PANTHER" id="PTHR24276:SF98">
    <property type="entry name" value="FI18310P1-RELATED"/>
    <property type="match status" value="1"/>
</dbReference>
<evidence type="ECO:0000313" key="8">
    <source>
        <dbReference type="EMBL" id="CAH2233825.1"/>
    </source>
</evidence>
<dbReference type="PRINTS" id="PR00722">
    <property type="entry name" value="CHYMOTRYPSIN"/>
</dbReference>
<evidence type="ECO:0000256" key="3">
    <source>
        <dbReference type="ARBA" id="ARBA00022801"/>
    </source>
</evidence>
<keyword evidence="4" id="KW-0720">Serine protease</keyword>
<dbReference type="InterPro" id="IPR009003">
    <property type="entry name" value="Peptidase_S1_PA"/>
</dbReference>
<dbReference type="CDD" id="cd00190">
    <property type="entry name" value="Tryp_SPc"/>
    <property type="match status" value="1"/>
</dbReference>
<dbReference type="InterPro" id="IPR043504">
    <property type="entry name" value="Peptidase_S1_PA_chymotrypsin"/>
</dbReference>
<sequence length="256" mass="27276">MKTIVFILAISVAAVASLPRQQERIVGGSVVAINSYPFAVSLQLTRNNVNFNHQCGGTILNNRAMFSAAHCWVTNPVANRYRVRSGSTNRGSGGWSHNVVQLFGHPQYNNRNHDNDVGVVRVSPAFQIGAATVRVGAMAGPNLVVPDNANVIALGWGLTSTNGAGSEQLRHVGIRTVNQARCNADFGGIITANMLCATWPGGGRGTCFGDSGTGLVWNNVVVGISSFIGWDGCGSARWPSVFARVSRYNAWIRNHA</sequence>
<evidence type="ECO:0000256" key="6">
    <source>
        <dbReference type="SAM" id="SignalP"/>
    </source>
</evidence>
<dbReference type="EMBL" id="CAKXAJ010025004">
    <property type="protein sequence ID" value="CAH2233825.1"/>
    <property type="molecule type" value="Genomic_DNA"/>
</dbReference>
<dbReference type="GO" id="GO:0004252">
    <property type="term" value="F:serine-type endopeptidase activity"/>
    <property type="evidence" value="ECO:0007669"/>
    <property type="project" value="InterPro"/>
</dbReference>
<organism evidence="8 9">
    <name type="scientific">Pararge aegeria aegeria</name>
    <dbReference type="NCBI Taxonomy" id="348720"/>
    <lineage>
        <taxon>Eukaryota</taxon>
        <taxon>Metazoa</taxon>
        <taxon>Ecdysozoa</taxon>
        <taxon>Arthropoda</taxon>
        <taxon>Hexapoda</taxon>
        <taxon>Insecta</taxon>
        <taxon>Pterygota</taxon>
        <taxon>Neoptera</taxon>
        <taxon>Endopterygota</taxon>
        <taxon>Lepidoptera</taxon>
        <taxon>Glossata</taxon>
        <taxon>Ditrysia</taxon>
        <taxon>Papilionoidea</taxon>
        <taxon>Nymphalidae</taxon>
        <taxon>Satyrinae</taxon>
        <taxon>Satyrini</taxon>
        <taxon>Parargina</taxon>
        <taxon>Pararge</taxon>
    </lineage>
</organism>
<evidence type="ECO:0000256" key="2">
    <source>
        <dbReference type="ARBA" id="ARBA00022670"/>
    </source>
</evidence>
<feature type="chain" id="PRO_5035931152" evidence="6">
    <location>
        <begin position="18"/>
        <end position="256"/>
    </location>
</feature>
<evidence type="ECO:0000256" key="5">
    <source>
        <dbReference type="ARBA" id="ARBA00023157"/>
    </source>
</evidence>
<keyword evidence="3" id="KW-0378">Hydrolase</keyword>
<dbReference type="SMART" id="SM00020">
    <property type="entry name" value="Tryp_SPc"/>
    <property type="match status" value="1"/>
</dbReference>
<evidence type="ECO:0000256" key="1">
    <source>
        <dbReference type="ARBA" id="ARBA00007664"/>
    </source>
</evidence>
<feature type="domain" description="Peptidase S1" evidence="7">
    <location>
        <begin position="25"/>
        <end position="256"/>
    </location>
</feature>
<protein>
    <submittedName>
        <fullName evidence="8">Jg22504 protein</fullName>
    </submittedName>
</protein>
<evidence type="ECO:0000256" key="4">
    <source>
        <dbReference type="ARBA" id="ARBA00022825"/>
    </source>
</evidence>
<evidence type="ECO:0000259" key="7">
    <source>
        <dbReference type="PROSITE" id="PS50240"/>
    </source>
</evidence>
<keyword evidence="6" id="KW-0732">Signal</keyword>
<reference evidence="8" key="1">
    <citation type="submission" date="2022-03" db="EMBL/GenBank/DDBJ databases">
        <authorList>
            <person name="Lindestad O."/>
        </authorList>
    </citation>
    <scope>NUCLEOTIDE SEQUENCE</scope>
</reference>
<comment type="caution">
    <text evidence="8">The sequence shown here is derived from an EMBL/GenBank/DDBJ whole genome shotgun (WGS) entry which is preliminary data.</text>
</comment>
<accession>A0A8S4R9G1</accession>
<dbReference type="AlphaFoldDB" id="A0A8S4R9G1"/>
<name>A0A8S4R9G1_9NEOP</name>
<keyword evidence="9" id="KW-1185">Reference proteome</keyword>
<dbReference type="InterPro" id="IPR001254">
    <property type="entry name" value="Trypsin_dom"/>
</dbReference>
<dbReference type="InterPro" id="IPR001314">
    <property type="entry name" value="Peptidase_S1A"/>
</dbReference>
<dbReference type="PANTHER" id="PTHR24276">
    <property type="entry name" value="POLYSERASE-RELATED"/>
    <property type="match status" value="1"/>
</dbReference>
<dbReference type="InterPro" id="IPR050430">
    <property type="entry name" value="Peptidase_S1"/>
</dbReference>
<feature type="signal peptide" evidence="6">
    <location>
        <begin position="1"/>
        <end position="17"/>
    </location>
</feature>
<dbReference type="OrthoDB" id="6870465at2759"/>
<evidence type="ECO:0000313" key="9">
    <source>
        <dbReference type="Proteomes" id="UP000838756"/>
    </source>
</evidence>
<dbReference type="Gene3D" id="2.40.10.10">
    <property type="entry name" value="Trypsin-like serine proteases"/>
    <property type="match status" value="1"/>
</dbReference>
<keyword evidence="5" id="KW-1015">Disulfide bond</keyword>
<dbReference type="PROSITE" id="PS50240">
    <property type="entry name" value="TRYPSIN_DOM"/>
    <property type="match status" value="1"/>
</dbReference>
<comment type="similarity">
    <text evidence="1">Belongs to the peptidase S1 family.</text>
</comment>
<dbReference type="Proteomes" id="UP000838756">
    <property type="component" value="Unassembled WGS sequence"/>
</dbReference>
<dbReference type="SUPFAM" id="SSF50494">
    <property type="entry name" value="Trypsin-like serine proteases"/>
    <property type="match status" value="1"/>
</dbReference>
<dbReference type="Pfam" id="PF00089">
    <property type="entry name" value="Trypsin"/>
    <property type="match status" value="1"/>
</dbReference>